<keyword evidence="8" id="KW-1185">Reference proteome</keyword>
<evidence type="ECO:0000256" key="3">
    <source>
        <dbReference type="ARBA" id="ARBA00022900"/>
    </source>
</evidence>
<reference evidence="7 8" key="3">
    <citation type="journal article" date="2013" name="Rice">
        <title>Improvement of the Oryza sativa Nipponbare reference genome using next generation sequence and optical map data.</title>
        <authorList>
            <person name="Kawahara Y."/>
            <person name="de la Bastide M."/>
            <person name="Hamilton J.P."/>
            <person name="Kanamori H."/>
            <person name="McCombie W.R."/>
            <person name="Ouyang S."/>
            <person name="Schwartz D.C."/>
            <person name="Tanaka T."/>
            <person name="Wu J."/>
            <person name="Zhou S."/>
            <person name="Childs K.L."/>
            <person name="Davidson R.M."/>
            <person name="Lin H."/>
            <person name="Quesada-Ocampo L."/>
            <person name="Vaillancourt B."/>
            <person name="Sakai H."/>
            <person name="Lee S.S."/>
            <person name="Kim J."/>
            <person name="Numa H."/>
            <person name="Itoh T."/>
            <person name="Buell C.R."/>
            <person name="Matsumoto T."/>
        </authorList>
    </citation>
    <scope>NUCLEOTIDE SEQUENCE [LARGE SCALE GENOMIC DNA]</scope>
    <source>
        <strain evidence="8">cv. Nipponbare</strain>
    </source>
</reference>
<evidence type="ECO:0000256" key="1">
    <source>
        <dbReference type="ARBA" id="ARBA00009500"/>
    </source>
</evidence>
<dbReference type="PANTHER" id="PTHR11461:SF209">
    <property type="entry name" value="SERPIN-Z8-RELATED"/>
    <property type="match status" value="1"/>
</dbReference>
<accession>A0A0P0Y0I7</accession>
<protein>
    <submittedName>
        <fullName evidence="7">Os11g0224800 protein</fullName>
    </submittedName>
</protein>
<dbReference type="Gene3D" id="2.30.39.10">
    <property type="entry name" value="Alpha-1-antitrypsin, domain 1"/>
    <property type="match status" value="1"/>
</dbReference>
<evidence type="ECO:0000259" key="6">
    <source>
        <dbReference type="SMART" id="SM00093"/>
    </source>
</evidence>
<dbReference type="InterPro" id="IPR000215">
    <property type="entry name" value="Serpin_fam"/>
</dbReference>
<comment type="similarity">
    <text evidence="1 5">Belongs to the serpin family.</text>
</comment>
<comment type="function">
    <text evidence="4">Probable serine protease inhibitor.</text>
</comment>
<dbReference type="PANTHER" id="PTHR11461">
    <property type="entry name" value="SERINE PROTEASE INHIBITOR, SERPIN"/>
    <property type="match status" value="1"/>
</dbReference>
<sequence length="422" mass="45207">MDDGEAARRHRHRAISGGLTALAVRLADRLGAASPGRNLAFSPLSVHAALSLAAAGAAGGTLDEILAVLGAASRDDLAAFVGRTAETALADRGPESLGPRVVFAPGVWCDAARPFKPAYRAAVAAEYNAEATVVDFKNKAEEARKQINAWARRATGKLITDVLPPRSVGPETAVVLGNAIYFKGKWDRPFNESDTERKPFYRHDGAAAAAAVADVPYMSSRSYQRVAVHDGFKVLKLRYRSPRLLRDKRKRGGGGDVGGEFTRYAMAIFLPDARDGLRGLVERMASRPGFLHEHMPAAWPVPVGEFRVPKFKVSCGGSVVGALEQLGLRLPFSPELADLSDMVEDDGSGWPLFVGDIQHKAVIEVNEEGTVAAAATMTRMLPSGVPPPPVDFVAEHPFAYFIVEEMSSAVVFAGHIVDPSME</sequence>
<dbReference type="GO" id="GO:0004867">
    <property type="term" value="F:serine-type endopeptidase inhibitor activity"/>
    <property type="evidence" value="ECO:0007669"/>
    <property type="project" value="UniProtKB-KW"/>
</dbReference>
<dbReference type="SUPFAM" id="SSF56574">
    <property type="entry name" value="Serpins"/>
    <property type="match status" value="1"/>
</dbReference>
<dbReference type="Proteomes" id="UP000059680">
    <property type="component" value="Chromosome 11"/>
</dbReference>
<evidence type="ECO:0000313" key="8">
    <source>
        <dbReference type="Proteomes" id="UP000059680"/>
    </source>
</evidence>
<reference evidence="8" key="1">
    <citation type="journal article" date="2005" name="Nature">
        <title>The map-based sequence of the rice genome.</title>
        <authorList>
            <consortium name="International rice genome sequencing project (IRGSP)"/>
            <person name="Matsumoto T."/>
            <person name="Wu J."/>
            <person name="Kanamori H."/>
            <person name="Katayose Y."/>
            <person name="Fujisawa M."/>
            <person name="Namiki N."/>
            <person name="Mizuno H."/>
            <person name="Yamamoto K."/>
            <person name="Antonio B.A."/>
            <person name="Baba T."/>
            <person name="Sakata K."/>
            <person name="Nagamura Y."/>
            <person name="Aoki H."/>
            <person name="Arikawa K."/>
            <person name="Arita K."/>
            <person name="Bito T."/>
            <person name="Chiden Y."/>
            <person name="Fujitsuka N."/>
            <person name="Fukunaka R."/>
            <person name="Hamada M."/>
            <person name="Harada C."/>
            <person name="Hayashi A."/>
            <person name="Hijishita S."/>
            <person name="Honda M."/>
            <person name="Hosokawa S."/>
            <person name="Ichikawa Y."/>
            <person name="Idonuma A."/>
            <person name="Iijima M."/>
            <person name="Ikeda M."/>
            <person name="Ikeno M."/>
            <person name="Ito K."/>
            <person name="Ito S."/>
            <person name="Ito T."/>
            <person name="Ito Y."/>
            <person name="Ito Y."/>
            <person name="Iwabuchi A."/>
            <person name="Kamiya K."/>
            <person name="Karasawa W."/>
            <person name="Kurita K."/>
            <person name="Katagiri S."/>
            <person name="Kikuta A."/>
            <person name="Kobayashi H."/>
            <person name="Kobayashi N."/>
            <person name="Machita K."/>
            <person name="Maehara T."/>
            <person name="Masukawa M."/>
            <person name="Mizubayashi T."/>
            <person name="Mukai Y."/>
            <person name="Nagasaki H."/>
            <person name="Nagata Y."/>
            <person name="Naito S."/>
            <person name="Nakashima M."/>
            <person name="Nakama Y."/>
            <person name="Nakamichi Y."/>
            <person name="Nakamura M."/>
            <person name="Meguro A."/>
            <person name="Negishi M."/>
            <person name="Ohta I."/>
            <person name="Ohta T."/>
            <person name="Okamoto M."/>
            <person name="Ono N."/>
            <person name="Saji S."/>
            <person name="Sakaguchi M."/>
            <person name="Sakai K."/>
            <person name="Shibata M."/>
            <person name="Shimokawa T."/>
            <person name="Song J."/>
            <person name="Takazaki Y."/>
            <person name="Terasawa K."/>
            <person name="Tsugane M."/>
            <person name="Tsuji K."/>
            <person name="Ueda S."/>
            <person name="Waki K."/>
            <person name="Yamagata H."/>
            <person name="Yamamoto M."/>
            <person name="Yamamoto S."/>
            <person name="Yamane H."/>
            <person name="Yoshiki S."/>
            <person name="Yoshihara R."/>
            <person name="Yukawa K."/>
            <person name="Zhong H."/>
            <person name="Yano M."/>
            <person name="Yuan Q."/>
            <person name="Ouyang S."/>
            <person name="Liu J."/>
            <person name="Jones K.M."/>
            <person name="Gansberger K."/>
            <person name="Moffat K."/>
            <person name="Hill J."/>
            <person name="Bera J."/>
            <person name="Fadrosh D."/>
            <person name="Jin S."/>
            <person name="Johri S."/>
            <person name="Kim M."/>
            <person name="Overton L."/>
            <person name="Reardon M."/>
            <person name="Tsitrin T."/>
            <person name="Vuong H."/>
            <person name="Weaver B."/>
            <person name="Ciecko A."/>
            <person name="Tallon L."/>
            <person name="Jackson J."/>
            <person name="Pai G."/>
            <person name="Aken S.V."/>
            <person name="Utterback T."/>
            <person name="Reidmuller S."/>
            <person name="Feldblyum T."/>
            <person name="Hsiao J."/>
            <person name="Zismann V."/>
            <person name="Iobst S."/>
            <person name="de Vazeille A.R."/>
            <person name="Buell C.R."/>
            <person name="Ying K."/>
            <person name="Li Y."/>
            <person name="Lu T."/>
            <person name="Huang Y."/>
            <person name="Zhao Q."/>
            <person name="Feng Q."/>
            <person name="Zhang L."/>
            <person name="Zhu J."/>
            <person name="Weng Q."/>
            <person name="Mu J."/>
            <person name="Lu Y."/>
            <person name="Fan D."/>
            <person name="Liu Y."/>
            <person name="Guan J."/>
            <person name="Zhang Y."/>
            <person name="Yu S."/>
            <person name="Liu X."/>
            <person name="Zhang Y."/>
            <person name="Hong G."/>
            <person name="Han B."/>
            <person name="Choisne N."/>
            <person name="Demange N."/>
            <person name="Orjeda G."/>
            <person name="Samain S."/>
            <person name="Cattolico L."/>
            <person name="Pelletier E."/>
            <person name="Couloux A."/>
            <person name="Segurens B."/>
            <person name="Wincker P."/>
            <person name="D'Hont A."/>
            <person name="Scarpelli C."/>
            <person name="Weissenbach J."/>
            <person name="Salanoubat M."/>
            <person name="Quetier F."/>
            <person name="Yu Y."/>
            <person name="Kim H.R."/>
            <person name="Rambo T."/>
            <person name="Currie J."/>
            <person name="Collura K."/>
            <person name="Luo M."/>
            <person name="Yang T."/>
            <person name="Ammiraju J.S.S."/>
            <person name="Engler F."/>
            <person name="Soderlund C."/>
            <person name="Wing R.A."/>
            <person name="Palmer L.E."/>
            <person name="de la Bastide M."/>
            <person name="Spiegel L."/>
            <person name="Nascimento L."/>
            <person name="Zutavern T."/>
            <person name="O'Shaughnessy A."/>
            <person name="Dike S."/>
            <person name="Dedhia N."/>
            <person name="Preston R."/>
            <person name="Balija V."/>
            <person name="McCombie W.R."/>
            <person name="Chow T."/>
            <person name="Chen H."/>
            <person name="Chung M."/>
            <person name="Chen C."/>
            <person name="Shaw J."/>
            <person name="Wu H."/>
            <person name="Hsiao K."/>
            <person name="Chao Y."/>
            <person name="Chu M."/>
            <person name="Cheng C."/>
            <person name="Hour A."/>
            <person name="Lee P."/>
            <person name="Lin S."/>
            <person name="Lin Y."/>
            <person name="Liou J."/>
            <person name="Liu S."/>
            <person name="Hsing Y."/>
            <person name="Raghuvanshi S."/>
            <person name="Mohanty A."/>
            <person name="Bharti A.K."/>
            <person name="Gaur A."/>
            <person name="Gupta V."/>
            <person name="Kumar D."/>
            <person name="Ravi V."/>
            <person name="Vij S."/>
            <person name="Kapur A."/>
            <person name="Khurana P."/>
            <person name="Khurana P."/>
            <person name="Khurana J.P."/>
            <person name="Tyagi A.K."/>
            <person name="Gaikwad K."/>
            <person name="Singh A."/>
            <person name="Dalal V."/>
            <person name="Srivastava S."/>
            <person name="Dixit A."/>
            <person name="Pal A.K."/>
            <person name="Ghazi I.A."/>
            <person name="Yadav M."/>
            <person name="Pandit A."/>
            <person name="Bhargava A."/>
            <person name="Sureshbabu K."/>
            <person name="Batra K."/>
            <person name="Sharma T.R."/>
            <person name="Mohapatra T."/>
            <person name="Singh N.K."/>
            <person name="Messing J."/>
            <person name="Nelson A.B."/>
            <person name="Fuks G."/>
            <person name="Kavchok S."/>
            <person name="Keizer G."/>
            <person name="Linton E."/>
            <person name="Llaca V."/>
            <person name="Song R."/>
            <person name="Tanyolac B."/>
            <person name="Young S."/>
            <person name="Ho-Il K."/>
            <person name="Hahn J.H."/>
            <person name="Sangsakoo G."/>
            <person name="Vanavichit A."/>
            <person name="de Mattos Luiz.A.T."/>
            <person name="Zimmer P.D."/>
            <person name="Malone G."/>
            <person name="Dellagostin O."/>
            <person name="de Oliveira A.C."/>
            <person name="Bevan M."/>
            <person name="Bancroft I."/>
            <person name="Minx P."/>
            <person name="Cordum H."/>
            <person name="Wilson R."/>
            <person name="Cheng Z."/>
            <person name="Jin W."/>
            <person name="Jiang J."/>
            <person name="Leong S.A."/>
            <person name="Iwama H."/>
            <person name="Gojobori T."/>
            <person name="Itoh T."/>
            <person name="Niimura Y."/>
            <person name="Fujii Y."/>
            <person name="Habara T."/>
            <person name="Sakai H."/>
            <person name="Sato Y."/>
            <person name="Wilson G."/>
            <person name="Kumar K."/>
            <person name="McCouch S."/>
            <person name="Juretic N."/>
            <person name="Hoen D."/>
            <person name="Wright S."/>
            <person name="Bruskiewich R."/>
            <person name="Bureau T."/>
            <person name="Miyao A."/>
            <person name="Hirochika H."/>
            <person name="Nishikawa T."/>
            <person name="Kadowaki K."/>
            <person name="Sugiura M."/>
            <person name="Burr B."/>
            <person name="Sasaki T."/>
        </authorList>
    </citation>
    <scope>NUCLEOTIDE SEQUENCE [LARGE SCALE GENOMIC DNA]</scope>
    <source>
        <strain evidence="8">cv. Nipponbare</strain>
    </source>
</reference>
<dbReference type="Gramene" id="Os11t0224800-00">
    <property type="protein sequence ID" value="Os11t0224800-00"/>
    <property type="gene ID" value="Os11g0224800"/>
</dbReference>
<dbReference type="CDD" id="cd02043">
    <property type="entry name" value="serpinP_plants"/>
    <property type="match status" value="1"/>
</dbReference>
<organism evidence="7 8">
    <name type="scientific">Oryza sativa subsp. japonica</name>
    <name type="common">Rice</name>
    <dbReference type="NCBI Taxonomy" id="39947"/>
    <lineage>
        <taxon>Eukaryota</taxon>
        <taxon>Viridiplantae</taxon>
        <taxon>Streptophyta</taxon>
        <taxon>Embryophyta</taxon>
        <taxon>Tracheophyta</taxon>
        <taxon>Spermatophyta</taxon>
        <taxon>Magnoliopsida</taxon>
        <taxon>Liliopsida</taxon>
        <taxon>Poales</taxon>
        <taxon>Poaceae</taxon>
        <taxon>BOP clade</taxon>
        <taxon>Oryzoideae</taxon>
        <taxon>Oryzeae</taxon>
        <taxon>Oryzinae</taxon>
        <taxon>Oryza</taxon>
        <taxon>Oryza sativa</taxon>
    </lineage>
</organism>
<reference evidence="7 8" key="2">
    <citation type="journal article" date="2013" name="Plant Cell Physiol.">
        <title>Rice Annotation Project Database (RAP-DB): an integrative and interactive database for rice genomics.</title>
        <authorList>
            <person name="Sakai H."/>
            <person name="Lee S.S."/>
            <person name="Tanaka T."/>
            <person name="Numa H."/>
            <person name="Kim J."/>
            <person name="Kawahara Y."/>
            <person name="Wakimoto H."/>
            <person name="Yang C.C."/>
            <person name="Iwamoto M."/>
            <person name="Abe T."/>
            <person name="Yamada Y."/>
            <person name="Muto A."/>
            <person name="Inokuchi H."/>
            <person name="Ikemura T."/>
            <person name="Matsumoto T."/>
            <person name="Sasaki T."/>
            <person name="Itoh T."/>
        </authorList>
    </citation>
    <scope>NUCLEOTIDE SEQUENCE [LARGE SCALE GENOMIC DNA]</scope>
    <source>
        <strain evidence="8">cv. Nipponbare</strain>
    </source>
</reference>
<dbReference type="InterPro" id="IPR036186">
    <property type="entry name" value="Serpin_sf"/>
</dbReference>
<name>A0A0P0Y0I7_ORYSJ</name>
<dbReference type="InterPro" id="IPR042185">
    <property type="entry name" value="Serpin_sf_2"/>
</dbReference>
<feature type="domain" description="Serpin" evidence="6">
    <location>
        <begin position="24"/>
        <end position="419"/>
    </location>
</feature>
<dbReference type="Gene3D" id="3.30.497.10">
    <property type="entry name" value="Antithrombin, subunit I, domain 2"/>
    <property type="match status" value="1"/>
</dbReference>
<evidence type="ECO:0000313" key="7">
    <source>
        <dbReference type="EMBL" id="BAT13280.1"/>
    </source>
</evidence>
<evidence type="ECO:0000256" key="2">
    <source>
        <dbReference type="ARBA" id="ARBA00022690"/>
    </source>
</evidence>
<dbReference type="OMA" id="IANRMYA"/>
<dbReference type="EMBL" id="AP014967">
    <property type="protein sequence ID" value="BAT13280.1"/>
    <property type="molecule type" value="Genomic_DNA"/>
</dbReference>
<dbReference type="SMART" id="SM00093">
    <property type="entry name" value="SERPIN"/>
    <property type="match status" value="1"/>
</dbReference>
<evidence type="ECO:0000256" key="4">
    <source>
        <dbReference type="ARBA" id="ARBA00049586"/>
    </source>
</evidence>
<evidence type="ECO:0000256" key="5">
    <source>
        <dbReference type="RuleBase" id="RU000411"/>
    </source>
</evidence>
<dbReference type="Pfam" id="PF00079">
    <property type="entry name" value="Serpin"/>
    <property type="match status" value="1"/>
</dbReference>
<dbReference type="InterPro" id="IPR042178">
    <property type="entry name" value="Serpin_sf_1"/>
</dbReference>
<dbReference type="InterPro" id="IPR023796">
    <property type="entry name" value="Serpin_dom"/>
</dbReference>
<proteinExistence type="inferred from homology"/>
<gene>
    <name evidence="7" type="ordered locus">Os11g0224800</name>
    <name evidence="7" type="ORF">OSNPB_110224800</name>
</gene>
<dbReference type="AlphaFoldDB" id="A0A0P0Y0I7"/>
<keyword evidence="3" id="KW-0722">Serine protease inhibitor</keyword>
<keyword evidence="2" id="KW-0646">Protease inhibitor</keyword>
<dbReference type="GO" id="GO:0005615">
    <property type="term" value="C:extracellular space"/>
    <property type="evidence" value="ECO:0007669"/>
    <property type="project" value="InterPro"/>
</dbReference>